<name>A0AAQ2XLD6_9LACO</name>
<dbReference type="RefSeq" id="WP_273745279.1">
    <property type="nucleotide sequence ID" value="NZ_CP117692.1"/>
</dbReference>
<reference evidence="2" key="1">
    <citation type="submission" date="2023-02" db="EMBL/GenBank/DDBJ databases">
        <title>Complete genome sequence of Lactobacillus ruminis CACC888 isolated from Pig feces.</title>
        <authorList>
            <person name="Park S."/>
            <person name="Park M.A."/>
            <person name="Kim D.-H."/>
            <person name="Kim Y."/>
        </authorList>
    </citation>
    <scope>NUCLEOTIDE SEQUENCE</scope>
    <source>
        <strain evidence="2">CACC888</strain>
    </source>
</reference>
<evidence type="ECO:0000313" key="3">
    <source>
        <dbReference type="Proteomes" id="UP001222683"/>
    </source>
</evidence>
<feature type="coiled-coil region" evidence="1">
    <location>
        <begin position="17"/>
        <end position="88"/>
    </location>
</feature>
<dbReference type="EMBL" id="CP117692">
    <property type="protein sequence ID" value="WDC82505.1"/>
    <property type="molecule type" value="Genomic_DNA"/>
</dbReference>
<evidence type="ECO:0000256" key="1">
    <source>
        <dbReference type="SAM" id="Coils"/>
    </source>
</evidence>
<accession>A0AAQ2XLD6</accession>
<organism evidence="2 3">
    <name type="scientific">Ligilactobacillus ruminis</name>
    <dbReference type="NCBI Taxonomy" id="1623"/>
    <lineage>
        <taxon>Bacteria</taxon>
        <taxon>Bacillati</taxon>
        <taxon>Bacillota</taxon>
        <taxon>Bacilli</taxon>
        <taxon>Lactobacillales</taxon>
        <taxon>Lactobacillaceae</taxon>
        <taxon>Ligilactobacillus</taxon>
    </lineage>
</organism>
<proteinExistence type="predicted"/>
<dbReference type="Pfam" id="PF07374">
    <property type="entry name" value="DUF1492"/>
    <property type="match status" value="1"/>
</dbReference>
<dbReference type="AlphaFoldDB" id="A0AAQ2XLD6"/>
<dbReference type="InterPro" id="IPR010861">
    <property type="entry name" value="DUF1492"/>
</dbReference>
<dbReference type="Proteomes" id="UP001222683">
    <property type="component" value="Chromosome"/>
</dbReference>
<gene>
    <name evidence="2" type="ORF">PSR59_02405</name>
</gene>
<sequence>MRTISNDSFFQNKKAYLMKYRLLAKKAERTARKLDQAEFELIAIKSPSFNGLPKTTARITLDDKIARKERLENQFKREIKQASKKRSEIYELIDGLDNPKQAEVLDQYFIQQKTIEAIAKDMHYSTSYIIKLYRQGVETITIKEFGGGDNAKTID</sequence>
<keyword evidence="1" id="KW-0175">Coiled coil</keyword>
<evidence type="ECO:0000313" key="2">
    <source>
        <dbReference type="EMBL" id="WDC82505.1"/>
    </source>
</evidence>
<protein>
    <submittedName>
        <fullName evidence="2">DUF1492 domain-containing protein</fullName>
    </submittedName>
</protein>